<comment type="pathway">
    <text evidence="18">Glycan biosynthesis.</text>
</comment>
<proteinExistence type="inferred from homology"/>
<evidence type="ECO:0000256" key="12">
    <source>
        <dbReference type="ARBA" id="ARBA00022842"/>
    </source>
</evidence>
<dbReference type="NCBIfam" id="NF002528">
    <property type="entry name" value="PRK01966.1-4"/>
    <property type="match status" value="1"/>
</dbReference>
<evidence type="ECO:0000256" key="7">
    <source>
        <dbReference type="ARBA" id="ARBA00022490"/>
    </source>
</evidence>
<dbReference type="InterPro" id="IPR013815">
    <property type="entry name" value="ATP_grasp_subdomain_1"/>
</dbReference>
<dbReference type="EMBL" id="CP058561">
    <property type="protein sequence ID" value="QUH29044.1"/>
    <property type="molecule type" value="Genomic_DNA"/>
</dbReference>
<evidence type="ECO:0000256" key="2">
    <source>
        <dbReference type="ARBA" id="ARBA00003921"/>
    </source>
</evidence>
<dbReference type="FunFam" id="3.30.1490.20:FF:000007">
    <property type="entry name" value="D-alanine--D-alanine ligase"/>
    <property type="match status" value="1"/>
</dbReference>
<keyword evidence="13 22" id="KW-0133">Cell shape</keyword>
<dbReference type="FunFam" id="3.30.470.20:FF:000008">
    <property type="entry name" value="D-alanine--D-alanine ligase"/>
    <property type="match status" value="1"/>
</dbReference>
<dbReference type="PROSITE" id="PS00843">
    <property type="entry name" value="DALA_DALA_LIGASE_1"/>
    <property type="match status" value="1"/>
</dbReference>
<dbReference type="PANTHER" id="PTHR23132:SF25">
    <property type="entry name" value="D-ALANINE--D-ALANINE LIGASE A"/>
    <property type="match status" value="1"/>
</dbReference>
<dbReference type="Pfam" id="PF01820">
    <property type="entry name" value="Dala_Dala_lig_N"/>
    <property type="match status" value="1"/>
</dbReference>
<dbReference type="KEGG" id="vgu:HYG85_08965"/>
<evidence type="ECO:0000256" key="11">
    <source>
        <dbReference type="ARBA" id="ARBA00022840"/>
    </source>
</evidence>
<feature type="active site" evidence="23">
    <location>
        <position position="16"/>
    </location>
</feature>
<protein>
    <recommendedName>
        <fullName evidence="19 22">D-alanine--D-alanine ligase</fullName>
        <ecNumber evidence="6 22">6.3.2.4</ecNumber>
    </recommendedName>
    <alternativeName>
        <fullName evidence="21 22">D-Ala-D-Ala ligase</fullName>
    </alternativeName>
    <alternativeName>
        <fullName evidence="20 22">D-alanylalanine synthetase</fullName>
    </alternativeName>
</protein>
<dbReference type="GO" id="GO:0005524">
    <property type="term" value="F:ATP binding"/>
    <property type="evidence" value="ECO:0007669"/>
    <property type="project" value="UniProtKB-UniRule"/>
</dbReference>
<evidence type="ECO:0000313" key="28">
    <source>
        <dbReference type="EMBL" id="QUH29044.1"/>
    </source>
</evidence>
<name>A0A8J8MA21_9FIRM</name>
<dbReference type="UniPathway" id="UPA00219"/>
<evidence type="ECO:0000256" key="3">
    <source>
        <dbReference type="ARBA" id="ARBA00004496"/>
    </source>
</evidence>
<dbReference type="InterPro" id="IPR005905">
    <property type="entry name" value="D_ala_D_ala"/>
</dbReference>
<dbReference type="GO" id="GO:0071555">
    <property type="term" value="P:cell wall organization"/>
    <property type="evidence" value="ECO:0007669"/>
    <property type="project" value="UniProtKB-KW"/>
</dbReference>
<sequence>MNKRNIVVLFGGQSSEHEISCISAVTIMKNINKDKYNIYPVGITKEGNWRIYHGKIEDLTVDSWVGNSDNAIISPDATDKSLIIFKEDGIVKVDVDIVFPALHGLYGEDGSVQGLLELAGIPYVGCGILASSVSMDKLFTKVIVDRLGIRQAKYVPVYKKEMDDIKEVVAKIERQLEYPVFVKPSNAGSSKGITKAHNRGELFDGLELAIKHDSKLLIEETIVGREVECAVLGNYHPRTSNVGEIISAAEFYDYDSKYNDIGSKTIINPDVPKITLKKIRDCAEQIFRAVDGRGLARADFFIEEESGEVVFNEINTLPGFTSISMYPMLWEDKGMSNEELVDRLIEFAFNK</sequence>
<feature type="binding site" evidence="24">
    <location>
        <begin position="219"/>
        <end position="226"/>
    </location>
    <ligand>
        <name>ATP</name>
        <dbReference type="ChEBI" id="CHEBI:30616"/>
    </ligand>
</feature>
<comment type="pathway">
    <text evidence="4 22">Cell wall biogenesis; peptidoglycan biosynthesis.</text>
</comment>
<organism evidence="28 29">
    <name type="scientific">Vallitalea guaymasensis</name>
    <dbReference type="NCBI Taxonomy" id="1185412"/>
    <lineage>
        <taxon>Bacteria</taxon>
        <taxon>Bacillati</taxon>
        <taxon>Bacillota</taxon>
        <taxon>Clostridia</taxon>
        <taxon>Lachnospirales</taxon>
        <taxon>Vallitaleaceae</taxon>
        <taxon>Vallitalea</taxon>
    </lineage>
</organism>
<feature type="binding site" evidence="25">
    <location>
        <position position="299"/>
    </location>
    <ligand>
        <name>Mg(2+)</name>
        <dbReference type="ChEBI" id="CHEBI:18420"/>
        <label>1</label>
    </ligand>
</feature>
<evidence type="ECO:0000256" key="14">
    <source>
        <dbReference type="ARBA" id="ARBA00022984"/>
    </source>
</evidence>
<dbReference type="InterPro" id="IPR016185">
    <property type="entry name" value="PreATP-grasp_dom_sf"/>
</dbReference>
<dbReference type="Gene3D" id="3.40.50.20">
    <property type="match status" value="1"/>
</dbReference>
<evidence type="ECO:0000256" key="26">
    <source>
        <dbReference type="PROSITE-ProRule" id="PRU00409"/>
    </source>
</evidence>
<evidence type="ECO:0000256" key="9">
    <source>
        <dbReference type="ARBA" id="ARBA00022723"/>
    </source>
</evidence>
<accession>A0A8J8MA21</accession>
<comment type="similarity">
    <text evidence="5 22">Belongs to the D-alanine--D-alanine ligase family.</text>
</comment>
<feature type="binding site" evidence="25">
    <location>
        <position position="315"/>
    </location>
    <ligand>
        <name>Mg(2+)</name>
        <dbReference type="ChEBI" id="CHEBI:18420"/>
        <label>2</label>
    </ligand>
</feature>
<dbReference type="GO" id="GO:0005829">
    <property type="term" value="C:cytosol"/>
    <property type="evidence" value="ECO:0007669"/>
    <property type="project" value="TreeGrafter"/>
</dbReference>
<feature type="binding site" evidence="25">
    <location>
        <position position="313"/>
    </location>
    <ligand>
        <name>Mg(2+)</name>
        <dbReference type="ChEBI" id="CHEBI:18420"/>
        <label>2</label>
    </ligand>
</feature>
<evidence type="ECO:0000256" key="23">
    <source>
        <dbReference type="PIRSR" id="PIRSR039102-1"/>
    </source>
</evidence>
<evidence type="ECO:0000256" key="17">
    <source>
        <dbReference type="ARBA" id="ARBA00047614"/>
    </source>
</evidence>
<evidence type="ECO:0000256" key="5">
    <source>
        <dbReference type="ARBA" id="ARBA00010871"/>
    </source>
</evidence>
<keyword evidence="29" id="KW-1185">Reference proteome</keyword>
<feature type="domain" description="ATP-grasp" evidence="27">
    <location>
        <begin position="141"/>
        <end position="346"/>
    </location>
</feature>
<dbReference type="RefSeq" id="WP_212693186.1">
    <property type="nucleotide sequence ID" value="NZ_CP058561.1"/>
</dbReference>
<dbReference type="GO" id="GO:0008360">
    <property type="term" value="P:regulation of cell shape"/>
    <property type="evidence" value="ECO:0007669"/>
    <property type="project" value="UniProtKB-KW"/>
</dbReference>
<comment type="subcellular location">
    <subcellularLocation>
        <location evidence="3 22">Cytoplasm</location>
    </subcellularLocation>
</comment>
<dbReference type="InterPro" id="IPR011761">
    <property type="entry name" value="ATP-grasp"/>
</dbReference>
<evidence type="ECO:0000256" key="10">
    <source>
        <dbReference type="ARBA" id="ARBA00022741"/>
    </source>
</evidence>
<dbReference type="Gene3D" id="3.30.470.20">
    <property type="entry name" value="ATP-grasp fold, B domain"/>
    <property type="match status" value="1"/>
</dbReference>
<keyword evidence="8 22" id="KW-0436">Ligase</keyword>
<keyword evidence="9 25" id="KW-0479">Metal-binding</keyword>
<dbReference type="InterPro" id="IPR000291">
    <property type="entry name" value="D-Ala_lig_Van_CS"/>
</dbReference>
<dbReference type="PROSITE" id="PS00844">
    <property type="entry name" value="DALA_DALA_LIGASE_2"/>
    <property type="match status" value="1"/>
</dbReference>
<evidence type="ECO:0000256" key="25">
    <source>
        <dbReference type="PIRSR" id="PIRSR039102-3"/>
    </source>
</evidence>
<dbReference type="Pfam" id="PF07478">
    <property type="entry name" value="Dala_Dala_lig_C"/>
    <property type="match status" value="1"/>
</dbReference>
<comment type="catalytic activity">
    <reaction evidence="17 22">
        <text>2 D-alanine + ATP = D-alanyl-D-alanine + ADP + phosphate + H(+)</text>
        <dbReference type="Rhea" id="RHEA:11224"/>
        <dbReference type="ChEBI" id="CHEBI:15378"/>
        <dbReference type="ChEBI" id="CHEBI:30616"/>
        <dbReference type="ChEBI" id="CHEBI:43474"/>
        <dbReference type="ChEBI" id="CHEBI:57416"/>
        <dbReference type="ChEBI" id="CHEBI:57822"/>
        <dbReference type="ChEBI" id="CHEBI:456216"/>
        <dbReference type="EC" id="6.3.2.4"/>
    </reaction>
</comment>
<evidence type="ECO:0000256" key="21">
    <source>
        <dbReference type="ARBA" id="ARBA00077154"/>
    </source>
</evidence>
<evidence type="ECO:0000256" key="16">
    <source>
        <dbReference type="ARBA" id="ARBA00023316"/>
    </source>
</evidence>
<comment type="function">
    <text evidence="2 22">Cell wall formation.</text>
</comment>
<gene>
    <name evidence="22" type="primary">ddl</name>
    <name evidence="28" type="ORF">HYG85_08965</name>
</gene>
<keyword evidence="7 22" id="KW-0963">Cytoplasm</keyword>
<evidence type="ECO:0000256" key="4">
    <source>
        <dbReference type="ARBA" id="ARBA00004752"/>
    </source>
</evidence>
<keyword evidence="15 25" id="KW-0464">Manganese</keyword>
<reference evidence="28 29" key="1">
    <citation type="submission" date="2020-07" db="EMBL/GenBank/DDBJ databases">
        <title>Vallitalea guaymasensis genome.</title>
        <authorList>
            <person name="Postec A."/>
        </authorList>
    </citation>
    <scope>NUCLEOTIDE SEQUENCE [LARGE SCALE GENOMIC DNA]</scope>
    <source>
        <strain evidence="28 29">Ra1766G1</strain>
    </source>
</reference>
<dbReference type="SUPFAM" id="SSF52440">
    <property type="entry name" value="PreATP-grasp domain"/>
    <property type="match status" value="1"/>
</dbReference>
<feature type="binding site" evidence="25">
    <location>
        <position position="313"/>
    </location>
    <ligand>
        <name>Mg(2+)</name>
        <dbReference type="ChEBI" id="CHEBI:18420"/>
        <label>1</label>
    </ligand>
</feature>
<dbReference type="PROSITE" id="PS50975">
    <property type="entry name" value="ATP_GRASP"/>
    <property type="match status" value="1"/>
</dbReference>
<evidence type="ECO:0000256" key="18">
    <source>
        <dbReference type="ARBA" id="ARBA00060592"/>
    </source>
</evidence>
<feature type="binding site" evidence="24">
    <location>
        <begin position="181"/>
        <end position="183"/>
    </location>
    <ligand>
        <name>ATP</name>
        <dbReference type="ChEBI" id="CHEBI:30616"/>
    </ligand>
</feature>
<evidence type="ECO:0000256" key="6">
    <source>
        <dbReference type="ARBA" id="ARBA00012216"/>
    </source>
</evidence>
<comment type="cofactor">
    <cofactor evidence="1">
        <name>Mn(2+)</name>
        <dbReference type="ChEBI" id="CHEBI:29035"/>
    </cofactor>
</comment>
<evidence type="ECO:0000256" key="15">
    <source>
        <dbReference type="ARBA" id="ARBA00023211"/>
    </source>
</evidence>
<feature type="binding site" evidence="24">
    <location>
        <position position="137"/>
    </location>
    <ligand>
        <name>ATP</name>
        <dbReference type="ChEBI" id="CHEBI:30616"/>
    </ligand>
</feature>
<dbReference type="SUPFAM" id="SSF56059">
    <property type="entry name" value="Glutathione synthetase ATP-binding domain-like"/>
    <property type="match status" value="1"/>
</dbReference>
<keyword evidence="16 22" id="KW-0961">Cell wall biogenesis/degradation</keyword>
<evidence type="ECO:0000313" key="29">
    <source>
        <dbReference type="Proteomes" id="UP000677305"/>
    </source>
</evidence>
<evidence type="ECO:0000256" key="24">
    <source>
        <dbReference type="PIRSR" id="PIRSR039102-2"/>
    </source>
</evidence>
<dbReference type="GO" id="GO:0046872">
    <property type="term" value="F:metal ion binding"/>
    <property type="evidence" value="ECO:0007669"/>
    <property type="project" value="UniProtKB-KW"/>
</dbReference>
<evidence type="ECO:0000256" key="8">
    <source>
        <dbReference type="ARBA" id="ARBA00022598"/>
    </source>
</evidence>
<keyword evidence="10 24" id="KW-0547">Nucleotide-binding</keyword>
<dbReference type="Gene3D" id="3.30.1490.20">
    <property type="entry name" value="ATP-grasp fold, A domain"/>
    <property type="match status" value="1"/>
</dbReference>
<dbReference type="NCBIfam" id="TIGR01205">
    <property type="entry name" value="D_ala_D_alaTIGR"/>
    <property type="match status" value="1"/>
</dbReference>
<keyword evidence="12 25" id="KW-0460">Magnesium</keyword>
<dbReference type="PIRSF" id="PIRSF039102">
    <property type="entry name" value="Ddl/VanB"/>
    <property type="match status" value="1"/>
</dbReference>
<feature type="binding site" evidence="24">
    <location>
        <begin position="312"/>
        <end position="313"/>
    </location>
    <ligand>
        <name>ATP</name>
        <dbReference type="ChEBI" id="CHEBI:30616"/>
    </ligand>
</feature>
<dbReference type="Proteomes" id="UP000677305">
    <property type="component" value="Chromosome"/>
</dbReference>
<evidence type="ECO:0000256" key="19">
    <source>
        <dbReference type="ARBA" id="ARBA00068427"/>
    </source>
</evidence>
<dbReference type="InterPro" id="IPR011127">
    <property type="entry name" value="Dala_Dala_lig_N"/>
</dbReference>
<dbReference type="AlphaFoldDB" id="A0A8J8MA21"/>
<dbReference type="GO" id="GO:0008716">
    <property type="term" value="F:D-alanine-D-alanine ligase activity"/>
    <property type="evidence" value="ECO:0007669"/>
    <property type="project" value="UniProtKB-UniRule"/>
</dbReference>
<evidence type="ECO:0000256" key="22">
    <source>
        <dbReference type="HAMAP-Rule" id="MF_00047"/>
    </source>
</evidence>
<feature type="active site" evidence="23">
    <location>
        <position position="189"/>
    </location>
</feature>
<evidence type="ECO:0000259" key="27">
    <source>
        <dbReference type="PROSITE" id="PS50975"/>
    </source>
</evidence>
<feature type="binding site" evidence="24">
    <location>
        <begin position="189"/>
        <end position="190"/>
    </location>
    <ligand>
        <name>ATP</name>
        <dbReference type="ChEBI" id="CHEBI:30616"/>
    </ligand>
</feature>
<feature type="active site" evidence="23">
    <location>
        <position position="324"/>
    </location>
</feature>
<keyword evidence="11 26" id="KW-0067">ATP-binding</keyword>
<dbReference type="InterPro" id="IPR011095">
    <property type="entry name" value="Dala_Dala_lig_C"/>
</dbReference>
<comment type="cofactor">
    <cofactor evidence="25">
        <name>Mg(2+)</name>
        <dbReference type="ChEBI" id="CHEBI:18420"/>
    </cofactor>
    <cofactor evidence="25">
        <name>Mn(2+)</name>
        <dbReference type="ChEBI" id="CHEBI:29035"/>
    </cofactor>
    <text evidence="25">Binds 2 magnesium or manganese ions per subunit.</text>
</comment>
<dbReference type="PANTHER" id="PTHR23132">
    <property type="entry name" value="D-ALANINE--D-ALANINE LIGASE"/>
    <property type="match status" value="1"/>
</dbReference>
<evidence type="ECO:0000256" key="1">
    <source>
        <dbReference type="ARBA" id="ARBA00001936"/>
    </source>
</evidence>
<dbReference type="GO" id="GO:0009252">
    <property type="term" value="P:peptidoglycan biosynthetic process"/>
    <property type="evidence" value="ECO:0007669"/>
    <property type="project" value="UniProtKB-UniRule"/>
</dbReference>
<evidence type="ECO:0000256" key="13">
    <source>
        <dbReference type="ARBA" id="ARBA00022960"/>
    </source>
</evidence>
<dbReference type="EC" id="6.3.2.4" evidence="6 22"/>
<keyword evidence="14 22" id="KW-0573">Peptidoglycan synthesis</keyword>
<dbReference type="HAMAP" id="MF_00047">
    <property type="entry name" value="Dala_Dala_lig"/>
    <property type="match status" value="1"/>
</dbReference>
<evidence type="ECO:0000256" key="20">
    <source>
        <dbReference type="ARBA" id="ARBA00076288"/>
    </source>
</evidence>